<evidence type="ECO:0000256" key="6">
    <source>
        <dbReference type="ARBA" id="ARBA00023277"/>
    </source>
</evidence>
<feature type="signal peptide" evidence="10">
    <location>
        <begin position="1"/>
        <end position="27"/>
    </location>
</feature>
<dbReference type="InterPro" id="IPR001002">
    <property type="entry name" value="Chitin-bd_1"/>
</dbReference>
<comment type="caution">
    <text evidence="13">The sequence shown here is derived from an EMBL/GenBank/DDBJ whole genome shotgun (WGS) entry which is preliminary data.</text>
</comment>
<feature type="region of interest" description="Disordered" evidence="9">
    <location>
        <begin position="333"/>
        <end position="359"/>
    </location>
</feature>
<dbReference type="Gene3D" id="3.20.20.370">
    <property type="entry name" value="Glycoside hydrolase/deacetylase"/>
    <property type="match status" value="1"/>
</dbReference>
<dbReference type="SUPFAM" id="SSF57016">
    <property type="entry name" value="Plant lectins/antimicrobial peptides"/>
    <property type="match status" value="1"/>
</dbReference>
<comment type="caution">
    <text evidence="8">Lacks conserved residue(s) required for the propagation of feature annotation.</text>
</comment>
<feature type="chain" id="PRO_5014353158" evidence="10">
    <location>
        <begin position="28"/>
        <end position="521"/>
    </location>
</feature>
<feature type="compositionally biased region" description="Basic residues" evidence="9">
    <location>
        <begin position="340"/>
        <end position="356"/>
    </location>
</feature>
<dbReference type="Pfam" id="PF00187">
    <property type="entry name" value="Chitin_bind_1"/>
    <property type="match status" value="1"/>
</dbReference>
<feature type="region of interest" description="Disordered" evidence="9">
    <location>
        <begin position="375"/>
        <end position="395"/>
    </location>
</feature>
<evidence type="ECO:0000256" key="10">
    <source>
        <dbReference type="SAM" id="SignalP"/>
    </source>
</evidence>
<accession>A0A2K3PU88</accession>
<dbReference type="SUPFAM" id="SSF88713">
    <property type="entry name" value="Glycoside hydrolase/deacetylase"/>
    <property type="match status" value="1"/>
</dbReference>
<dbReference type="PROSITE" id="PS51677">
    <property type="entry name" value="NODB"/>
    <property type="match status" value="1"/>
</dbReference>
<sequence>MELGVVRMLAHFALLAFWHAVTLRARAHMLPVGVARAPPECGLGSTLGKCPRGSCCSETGFCGTASEYCEGSQCQLEYSDSCDTFFGPNGLDTSDISRPKIGNVPYGTTITRCTKPGTMALTFDDGPWKYTSQILDLLDELKVTATFFIAGHNKGKGHIDDSSPGYREILKRMSNSGHHIGSHTWTHRDLNRLLHYDDPKNKDLGPRVRKTELIFNEMALRNIFGWIPTYMRAPYLECSSPCQDFLARWGYHVISTNVDTKDYMFDNPSLIEQSKKRFSDGVSESPTENGYIVLAHDVHYQTVANLTAYMVEVARKRGYKLVTVGECLGDPKQNCPQRRPAQRHHRTPNRRGHRGPLRINAAVGARDIRVKAPISGTAAPTTDTGSYSIAPSPLLGSRRSLRRSAAVRARTTAAPAVTPTLGCATPSGKACRIQPMASAGGCLRQRARMTSAGRAARDMATAERGISSADKGVRKSMANALDTRGPGGVEQPAPGGEWYTEVIEATSGDHVLGISGFDVSS</sequence>
<dbReference type="PROSITE" id="PS50941">
    <property type="entry name" value="CHIT_BIND_I_2"/>
    <property type="match status" value="1"/>
</dbReference>
<evidence type="ECO:0000256" key="4">
    <source>
        <dbReference type="ARBA" id="ARBA00022729"/>
    </source>
</evidence>
<keyword evidence="4 10" id="KW-0732">Signal</keyword>
<feature type="domain" description="NodB homology" evidence="12">
    <location>
        <begin position="117"/>
        <end position="322"/>
    </location>
</feature>
<evidence type="ECO:0000256" key="5">
    <source>
        <dbReference type="ARBA" id="ARBA00022801"/>
    </source>
</evidence>
<comment type="cofactor">
    <cofactor evidence="1">
        <name>Co(2+)</name>
        <dbReference type="ChEBI" id="CHEBI:48828"/>
    </cofactor>
</comment>
<evidence type="ECO:0000259" key="12">
    <source>
        <dbReference type="PROSITE" id="PS51677"/>
    </source>
</evidence>
<keyword evidence="2 8" id="KW-0147">Chitin-binding</keyword>
<dbReference type="AlphaFoldDB" id="A0A2K3PU88"/>
<dbReference type="InterPro" id="IPR011330">
    <property type="entry name" value="Glyco_hydro/deAcase_b/a-brl"/>
</dbReference>
<dbReference type="Gene3D" id="3.30.60.10">
    <property type="entry name" value="Endochitinase-like"/>
    <property type="match status" value="1"/>
</dbReference>
<feature type="domain" description="Chitin-binding type-1" evidence="11">
    <location>
        <begin position="38"/>
        <end position="84"/>
    </location>
</feature>
<evidence type="ECO:0000256" key="7">
    <source>
        <dbReference type="ARBA" id="ARBA00023285"/>
    </source>
</evidence>
<protein>
    <submittedName>
        <fullName evidence="13">Peptidoglycan-N-acetylglucosamine deacetylase</fullName>
    </submittedName>
</protein>
<evidence type="ECO:0000256" key="2">
    <source>
        <dbReference type="ARBA" id="ARBA00022669"/>
    </source>
</evidence>
<dbReference type="PANTHER" id="PTHR46471:SF2">
    <property type="entry name" value="CHITIN DEACETYLASE-RELATED"/>
    <property type="match status" value="1"/>
</dbReference>
<evidence type="ECO:0000256" key="3">
    <source>
        <dbReference type="ARBA" id="ARBA00022723"/>
    </source>
</evidence>
<feature type="compositionally biased region" description="Polar residues" evidence="9">
    <location>
        <begin position="378"/>
        <end position="389"/>
    </location>
</feature>
<dbReference type="OrthoDB" id="407355at2759"/>
<feature type="disulfide bond" evidence="8">
    <location>
        <begin position="55"/>
        <end position="69"/>
    </location>
</feature>
<dbReference type="EMBL" id="NRSZ01001306">
    <property type="protein sequence ID" value="PNY18837.1"/>
    <property type="molecule type" value="Genomic_DNA"/>
</dbReference>
<feature type="disulfide bond" evidence="8">
    <location>
        <begin position="41"/>
        <end position="56"/>
    </location>
</feature>
<dbReference type="CDD" id="cd00035">
    <property type="entry name" value="ChtBD1"/>
    <property type="match status" value="1"/>
</dbReference>
<proteinExistence type="predicted"/>
<dbReference type="SMART" id="SM00270">
    <property type="entry name" value="ChtBD1"/>
    <property type="match status" value="1"/>
</dbReference>
<keyword evidence="7" id="KW-0170">Cobalt</keyword>
<keyword evidence="8" id="KW-1015">Disulfide bond</keyword>
<evidence type="ECO:0000259" key="11">
    <source>
        <dbReference type="PROSITE" id="PS50941"/>
    </source>
</evidence>
<keyword evidence="6" id="KW-0119">Carbohydrate metabolism</keyword>
<dbReference type="GO" id="GO:0046872">
    <property type="term" value="F:metal ion binding"/>
    <property type="evidence" value="ECO:0007669"/>
    <property type="project" value="UniProtKB-KW"/>
</dbReference>
<dbReference type="GO" id="GO:0008061">
    <property type="term" value="F:chitin binding"/>
    <property type="evidence" value="ECO:0007669"/>
    <property type="project" value="UniProtKB-UniRule"/>
</dbReference>
<keyword evidence="5" id="KW-0378">Hydrolase</keyword>
<dbReference type="InterPro" id="IPR002509">
    <property type="entry name" value="NODB_dom"/>
</dbReference>
<evidence type="ECO:0000256" key="9">
    <source>
        <dbReference type="SAM" id="MobiDB-lite"/>
    </source>
</evidence>
<name>A0A2K3PU88_9HYPO</name>
<evidence type="ECO:0000313" key="13">
    <source>
        <dbReference type="EMBL" id="PNY18837.1"/>
    </source>
</evidence>
<feature type="disulfide bond" evidence="8">
    <location>
        <begin position="50"/>
        <end position="62"/>
    </location>
</feature>
<reference evidence="13 14" key="1">
    <citation type="submission" date="2017-08" db="EMBL/GenBank/DDBJ databases">
        <title>Harnessing the power of phylogenomics to disentangle the directionality and signatures of interkingdom host jumping in the parasitic fungal genus Tolypocladium.</title>
        <authorList>
            <person name="Quandt C.A."/>
            <person name="Patterson W."/>
            <person name="Spatafora J.W."/>
        </authorList>
    </citation>
    <scope>NUCLEOTIDE SEQUENCE [LARGE SCALE GENOMIC DNA]</scope>
    <source>
        <strain evidence="13 14">CBS 113982</strain>
    </source>
</reference>
<gene>
    <name evidence="13" type="ORF">TCAP_07490</name>
</gene>
<keyword evidence="14" id="KW-1185">Reference proteome</keyword>
<evidence type="ECO:0000256" key="1">
    <source>
        <dbReference type="ARBA" id="ARBA00001941"/>
    </source>
</evidence>
<dbReference type="InterPro" id="IPR018371">
    <property type="entry name" value="Chitin-binding_1_CS"/>
</dbReference>
<evidence type="ECO:0000256" key="8">
    <source>
        <dbReference type="PROSITE-ProRule" id="PRU00261"/>
    </source>
</evidence>
<evidence type="ECO:0000313" key="14">
    <source>
        <dbReference type="Proteomes" id="UP000236621"/>
    </source>
</evidence>
<organism evidence="13 14">
    <name type="scientific">Tolypocladium capitatum</name>
    <dbReference type="NCBI Taxonomy" id="45235"/>
    <lineage>
        <taxon>Eukaryota</taxon>
        <taxon>Fungi</taxon>
        <taxon>Dikarya</taxon>
        <taxon>Ascomycota</taxon>
        <taxon>Pezizomycotina</taxon>
        <taxon>Sordariomycetes</taxon>
        <taxon>Hypocreomycetidae</taxon>
        <taxon>Hypocreales</taxon>
        <taxon>Ophiocordycipitaceae</taxon>
        <taxon>Tolypocladium</taxon>
    </lineage>
</organism>
<dbReference type="Proteomes" id="UP000236621">
    <property type="component" value="Unassembled WGS sequence"/>
</dbReference>
<dbReference type="STRING" id="45235.A0A2K3PU88"/>
<dbReference type="InterPro" id="IPR036861">
    <property type="entry name" value="Endochitinase-like_sf"/>
</dbReference>
<dbReference type="CDD" id="cd10951">
    <property type="entry name" value="CE4_ClCDA_like"/>
    <property type="match status" value="1"/>
</dbReference>
<dbReference type="GO" id="GO:0005975">
    <property type="term" value="P:carbohydrate metabolic process"/>
    <property type="evidence" value="ECO:0007669"/>
    <property type="project" value="InterPro"/>
</dbReference>
<dbReference type="GO" id="GO:0016810">
    <property type="term" value="F:hydrolase activity, acting on carbon-nitrogen (but not peptide) bonds"/>
    <property type="evidence" value="ECO:0007669"/>
    <property type="project" value="InterPro"/>
</dbReference>
<keyword evidence="3" id="KW-0479">Metal-binding</keyword>
<dbReference type="PROSITE" id="PS00026">
    <property type="entry name" value="CHIT_BIND_I_1"/>
    <property type="match status" value="1"/>
</dbReference>
<dbReference type="Pfam" id="PF01522">
    <property type="entry name" value="Polysacc_deac_1"/>
    <property type="match status" value="1"/>
</dbReference>
<dbReference type="PANTHER" id="PTHR46471">
    <property type="entry name" value="CHITIN DEACETYLASE"/>
    <property type="match status" value="1"/>
</dbReference>